<keyword evidence="3" id="KW-0285">Flavoprotein</keyword>
<keyword evidence="5" id="KW-0560">Oxidoreductase</keyword>
<keyword evidence="8" id="KW-1185">Reference proteome</keyword>
<name>A0ABP8XMT8_9PSEU</name>
<dbReference type="PANTHER" id="PTHR43884:SF20">
    <property type="entry name" value="ACYL-COA DEHYDROGENASE FADE28"/>
    <property type="match status" value="1"/>
</dbReference>
<comment type="similarity">
    <text evidence="2">Belongs to the acyl-CoA dehydrogenase family.</text>
</comment>
<feature type="domain" description="Acyl-CoA dehydrogenase/oxidase C-terminal" evidence="6">
    <location>
        <begin position="224"/>
        <end position="359"/>
    </location>
</feature>
<protein>
    <submittedName>
        <fullName evidence="7">Acyl-CoA dehydrogenase family protein</fullName>
    </submittedName>
</protein>
<dbReference type="Gene3D" id="1.20.140.10">
    <property type="entry name" value="Butyryl-CoA Dehydrogenase, subunit A, domain 3"/>
    <property type="match status" value="1"/>
</dbReference>
<accession>A0ABP8XMT8</accession>
<dbReference type="Pfam" id="PF00441">
    <property type="entry name" value="Acyl-CoA_dh_1"/>
    <property type="match status" value="1"/>
</dbReference>
<evidence type="ECO:0000313" key="7">
    <source>
        <dbReference type="EMBL" id="GAA4708981.1"/>
    </source>
</evidence>
<reference evidence="8" key="1">
    <citation type="journal article" date="2019" name="Int. J. Syst. Evol. Microbiol.">
        <title>The Global Catalogue of Microorganisms (GCM) 10K type strain sequencing project: providing services to taxonomists for standard genome sequencing and annotation.</title>
        <authorList>
            <consortium name="The Broad Institute Genomics Platform"/>
            <consortium name="The Broad Institute Genome Sequencing Center for Infectious Disease"/>
            <person name="Wu L."/>
            <person name="Ma J."/>
        </authorList>
    </citation>
    <scope>NUCLEOTIDE SEQUENCE [LARGE SCALE GENOMIC DNA]</scope>
    <source>
        <strain evidence="8">JCM 18055</strain>
    </source>
</reference>
<evidence type="ECO:0000313" key="8">
    <source>
        <dbReference type="Proteomes" id="UP001500325"/>
    </source>
</evidence>
<evidence type="ECO:0000256" key="4">
    <source>
        <dbReference type="ARBA" id="ARBA00022827"/>
    </source>
</evidence>
<gene>
    <name evidence="7" type="ORF">GCM10023215_58080</name>
</gene>
<proteinExistence type="inferred from homology"/>
<dbReference type="EMBL" id="BAABIC010000027">
    <property type="protein sequence ID" value="GAA4708981.1"/>
    <property type="molecule type" value="Genomic_DNA"/>
</dbReference>
<dbReference type="PANTHER" id="PTHR43884">
    <property type="entry name" value="ACYL-COA DEHYDROGENASE"/>
    <property type="match status" value="1"/>
</dbReference>
<evidence type="ECO:0000256" key="1">
    <source>
        <dbReference type="ARBA" id="ARBA00001974"/>
    </source>
</evidence>
<dbReference type="Gene3D" id="2.40.110.10">
    <property type="entry name" value="Butyryl-CoA Dehydrogenase, subunit A, domain 2"/>
    <property type="match status" value="1"/>
</dbReference>
<dbReference type="InterPro" id="IPR009075">
    <property type="entry name" value="AcylCo_DH/oxidase_C"/>
</dbReference>
<organism evidence="7 8">
    <name type="scientific">Pseudonocardia yuanmonensis</name>
    <dbReference type="NCBI Taxonomy" id="1095914"/>
    <lineage>
        <taxon>Bacteria</taxon>
        <taxon>Bacillati</taxon>
        <taxon>Actinomycetota</taxon>
        <taxon>Actinomycetes</taxon>
        <taxon>Pseudonocardiales</taxon>
        <taxon>Pseudonocardiaceae</taxon>
        <taxon>Pseudonocardia</taxon>
    </lineage>
</organism>
<evidence type="ECO:0000256" key="5">
    <source>
        <dbReference type="ARBA" id="ARBA00023002"/>
    </source>
</evidence>
<dbReference type="InterPro" id="IPR036250">
    <property type="entry name" value="AcylCo_DH-like_C"/>
</dbReference>
<dbReference type="Gene3D" id="1.10.540.10">
    <property type="entry name" value="Acyl-CoA dehydrogenase/oxidase, N-terminal domain"/>
    <property type="match status" value="1"/>
</dbReference>
<comment type="cofactor">
    <cofactor evidence="1">
        <name>FAD</name>
        <dbReference type="ChEBI" id="CHEBI:57692"/>
    </cofactor>
</comment>
<dbReference type="InterPro" id="IPR037069">
    <property type="entry name" value="AcylCoA_DH/ox_N_sf"/>
</dbReference>
<evidence type="ECO:0000256" key="2">
    <source>
        <dbReference type="ARBA" id="ARBA00009347"/>
    </source>
</evidence>
<dbReference type="InterPro" id="IPR009100">
    <property type="entry name" value="AcylCoA_DH/oxidase_NM_dom_sf"/>
</dbReference>
<evidence type="ECO:0000256" key="3">
    <source>
        <dbReference type="ARBA" id="ARBA00022630"/>
    </source>
</evidence>
<keyword evidence="4" id="KW-0274">FAD</keyword>
<sequence>MTDTFVAEVEETVDAYLKRSYDSQRRHALTRCQGWDRTFLDEIADLGWFALAVPDKAAGLGLPLSAVGAAMVSLGRHLVPGPMPERLLLPALLLRHLDDGGSGRSDLSGAVVALVDPAAHGSWSVDGGHVRGEPAGLAGSMLPVRFAREADLLLVVAESAEGTAVHLLSSRGPGVDVEPVESADPTARLARVTFAEPAGAGTAPVLTGSAAERFVAELRAWAQILAACELAGIAVRMVEETTAFVQVRKQFGRPIGAFQAVKHTLADMYALASSLRNLCDVTLEDATSSSADELLVLAAVAKAYAADAAVRVCESAIQMHGGTGFTTETDLHLYYKRALALRAWYGDHEELTHRIGDSLLTGSQLAEPRSTS</sequence>
<dbReference type="SUPFAM" id="SSF56645">
    <property type="entry name" value="Acyl-CoA dehydrogenase NM domain-like"/>
    <property type="match status" value="1"/>
</dbReference>
<evidence type="ECO:0000259" key="6">
    <source>
        <dbReference type="Pfam" id="PF00441"/>
    </source>
</evidence>
<comment type="caution">
    <text evidence="7">The sequence shown here is derived from an EMBL/GenBank/DDBJ whole genome shotgun (WGS) entry which is preliminary data.</text>
</comment>
<dbReference type="Proteomes" id="UP001500325">
    <property type="component" value="Unassembled WGS sequence"/>
</dbReference>
<dbReference type="InterPro" id="IPR046373">
    <property type="entry name" value="Acyl-CoA_Oxase/DH_mid-dom_sf"/>
</dbReference>
<dbReference type="SUPFAM" id="SSF47203">
    <property type="entry name" value="Acyl-CoA dehydrogenase C-terminal domain-like"/>
    <property type="match status" value="1"/>
</dbReference>